<dbReference type="InterPro" id="IPR022684">
    <property type="entry name" value="Calpain_cysteine_protease"/>
</dbReference>
<gene>
    <name evidence="5" type="ORF">CCH79_00001956</name>
</gene>
<dbReference type="EMBL" id="NHOQ01001678">
    <property type="protein sequence ID" value="PWA23220.1"/>
    <property type="molecule type" value="Genomic_DNA"/>
</dbReference>
<accession>A0A315VIB8</accession>
<evidence type="ECO:0000256" key="1">
    <source>
        <dbReference type="ARBA" id="ARBA00007623"/>
    </source>
</evidence>
<protein>
    <recommendedName>
        <fullName evidence="4">Calpain catalytic domain-containing protein</fullName>
    </recommendedName>
</protein>
<dbReference type="Gene3D" id="3.90.70.10">
    <property type="entry name" value="Cysteine proteinases"/>
    <property type="match status" value="1"/>
</dbReference>
<comment type="similarity">
    <text evidence="1">Belongs to the peptidase C2 family.</text>
</comment>
<reference evidence="5 6" key="1">
    <citation type="journal article" date="2018" name="G3 (Bethesda)">
        <title>A High-Quality Reference Genome for the Invasive Mosquitofish Gambusia affinis Using a Chicago Library.</title>
        <authorList>
            <person name="Hoffberg S.L."/>
            <person name="Troendle N.J."/>
            <person name="Glenn T.C."/>
            <person name="Mahmud O."/>
            <person name="Louha S."/>
            <person name="Chalopin D."/>
            <person name="Bennetzen J.L."/>
            <person name="Mauricio R."/>
        </authorList>
    </citation>
    <scope>NUCLEOTIDE SEQUENCE [LARGE SCALE GENOMIC DNA]</scope>
    <source>
        <strain evidence="5">NE01/NJP1002.9</strain>
        <tissue evidence="5">Muscle</tissue>
    </source>
</reference>
<feature type="active site" evidence="2">
    <location>
        <position position="141"/>
    </location>
</feature>
<name>A0A315VIB8_GAMAF</name>
<evidence type="ECO:0000313" key="6">
    <source>
        <dbReference type="Proteomes" id="UP000250572"/>
    </source>
</evidence>
<dbReference type="FunFam" id="3.90.70.10:FF:000114">
    <property type="entry name" value="Calpain a"/>
    <property type="match status" value="1"/>
</dbReference>
<dbReference type="Proteomes" id="UP000250572">
    <property type="component" value="Unassembled WGS sequence"/>
</dbReference>
<evidence type="ECO:0000259" key="4">
    <source>
        <dbReference type="PROSITE" id="PS50203"/>
    </source>
</evidence>
<feature type="active site" evidence="2">
    <location>
        <position position="173"/>
    </location>
</feature>
<dbReference type="InterPro" id="IPR001300">
    <property type="entry name" value="Peptidase_C2_calpain_cat"/>
</dbReference>
<evidence type="ECO:0000256" key="2">
    <source>
        <dbReference type="PIRSR" id="PIRSR622684-1"/>
    </source>
</evidence>
<dbReference type="AlphaFoldDB" id="A0A315VIB8"/>
<dbReference type="SUPFAM" id="SSF54001">
    <property type="entry name" value="Cysteine proteinases"/>
    <property type="match status" value="1"/>
</dbReference>
<dbReference type="InterPro" id="IPR038765">
    <property type="entry name" value="Papain-like_cys_pep_sf"/>
</dbReference>
<comment type="caution">
    <text evidence="3">Lacks conserved residue(s) required for the propagation of feature annotation.</text>
</comment>
<feature type="non-terminal residue" evidence="5">
    <location>
        <position position="226"/>
    </location>
</feature>
<evidence type="ECO:0000313" key="5">
    <source>
        <dbReference type="EMBL" id="PWA23220.1"/>
    </source>
</evidence>
<dbReference type="GO" id="GO:0004198">
    <property type="term" value="F:calcium-dependent cysteine-type endopeptidase activity"/>
    <property type="evidence" value="ECO:0007669"/>
    <property type="project" value="InterPro"/>
</dbReference>
<feature type="domain" description="Calpain catalytic" evidence="4">
    <location>
        <begin position="56"/>
        <end position="213"/>
    </location>
</feature>
<organism evidence="5 6">
    <name type="scientific">Gambusia affinis</name>
    <name type="common">Western mosquitofish</name>
    <name type="synonym">Heterandria affinis</name>
    <dbReference type="NCBI Taxonomy" id="33528"/>
    <lineage>
        <taxon>Eukaryota</taxon>
        <taxon>Metazoa</taxon>
        <taxon>Chordata</taxon>
        <taxon>Craniata</taxon>
        <taxon>Vertebrata</taxon>
        <taxon>Euteleostomi</taxon>
        <taxon>Actinopterygii</taxon>
        <taxon>Neopterygii</taxon>
        <taxon>Teleostei</taxon>
        <taxon>Neoteleostei</taxon>
        <taxon>Acanthomorphata</taxon>
        <taxon>Ovalentaria</taxon>
        <taxon>Atherinomorphae</taxon>
        <taxon>Cyprinodontiformes</taxon>
        <taxon>Poeciliidae</taxon>
        <taxon>Poeciliinae</taxon>
        <taxon>Gambusia</taxon>
    </lineage>
</organism>
<keyword evidence="6" id="KW-1185">Reference proteome</keyword>
<dbReference type="GO" id="GO:0006508">
    <property type="term" value="P:proteolysis"/>
    <property type="evidence" value="ECO:0007669"/>
    <property type="project" value="InterPro"/>
</dbReference>
<dbReference type="GO" id="GO:0005737">
    <property type="term" value="C:cytoplasm"/>
    <property type="evidence" value="ECO:0007669"/>
    <property type="project" value="TreeGrafter"/>
</dbReference>
<feature type="non-terminal residue" evidence="5">
    <location>
        <position position="1"/>
    </location>
</feature>
<dbReference type="SMART" id="SM00230">
    <property type="entry name" value="CysPc"/>
    <property type="match status" value="1"/>
</dbReference>
<dbReference type="PANTHER" id="PTHR10183:SF381">
    <property type="entry name" value="CALPAIN-6"/>
    <property type="match status" value="1"/>
</dbReference>
<comment type="caution">
    <text evidence="5">The sequence shown here is derived from an EMBL/GenBank/DDBJ whole genome shotgun (WGS) entry which is preliminary data.</text>
</comment>
<proteinExistence type="inferred from homology"/>
<dbReference type="Pfam" id="PF00648">
    <property type="entry name" value="Peptidase_C2"/>
    <property type="match status" value="1"/>
</dbReference>
<dbReference type="PANTHER" id="PTHR10183">
    <property type="entry name" value="CALPAIN"/>
    <property type="match status" value="1"/>
</dbReference>
<dbReference type="PROSITE" id="PS50203">
    <property type="entry name" value="CALPAIN_CAT"/>
    <property type="match status" value="1"/>
</dbReference>
<sequence>IGPVPIHILRGQPKCASRSGPGVPTLKVSIDGIESCSAINGMRRITRTSTDMDLRHSALFGCYESLAGGNTGDAVVDFSGAVAESIDLQKEKYYADQNKQDKFFEDLLKVWNRGGIISASISVRDYLFLQSRTENGLVRGHAYSVTDVKRVRLGHGLWAYFKNETIPLIRLRNPWGKTEWTGAWSDSSEEWSKVGDTERGNLGITVADDGEFWWVSDYTPAIQFDS</sequence>
<evidence type="ECO:0000256" key="3">
    <source>
        <dbReference type="PROSITE-ProRule" id="PRU00239"/>
    </source>
</evidence>